<dbReference type="SMART" id="SM00220">
    <property type="entry name" value="S_TKc"/>
    <property type="match status" value="1"/>
</dbReference>
<feature type="region of interest" description="Disordered" evidence="3">
    <location>
        <begin position="1"/>
        <end position="27"/>
    </location>
</feature>
<proteinExistence type="predicted"/>
<dbReference type="InterPro" id="IPR000719">
    <property type="entry name" value="Prot_kinase_dom"/>
</dbReference>
<evidence type="ECO:0000259" key="4">
    <source>
        <dbReference type="PROSITE" id="PS50011"/>
    </source>
</evidence>
<dbReference type="InterPro" id="IPR050117">
    <property type="entry name" value="MAPK"/>
</dbReference>
<keyword evidence="1" id="KW-0547">Nucleotide-binding</keyword>
<dbReference type="Gene3D" id="1.10.510.10">
    <property type="entry name" value="Transferase(Phosphotransferase) domain 1"/>
    <property type="match status" value="1"/>
</dbReference>
<dbReference type="AlphaFoldDB" id="A0A6C0DG09"/>
<feature type="domain" description="Protein kinase" evidence="4">
    <location>
        <begin position="103"/>
        <end position="438"/>
    </location>
</feature>
<dbReference type="Pfam" id="PF00069">
    <property type="entry name" value="Pkinase"/>
    <property type="match status" value="1"/>
</dbReference>
<accession>A0A6C0DG09</accession>
<dbReference type="GO" id="GO:0005524">
    <property type="term" value="F:ATP binding"/>
    <property type="evidence" value="ECO:0007669"/>
    <property type="project" value="UniProtKB-KW"/>
</dbReference>
<evidence type="ECO:0000256" key="3">
    <source>
        <dbReference type="SAM" id="MobiDB-lite"/>
    </source>
</evidence>
<dbReference type="InterPro" id="IPR011009">
    <property type="entry name" value="Kinase-like_dom_sf"/>
</dbReference>
<evidence type="ECO:0000256" key="1">
    <source>
        <dbReference type="ARBA" id="ARBA00022741"/>
    </source>
</evidence>
<evidence type="ECO:0000256" key="2">
    <source>
        <dbReference type="ARBA" id="ARBA00022840"/>
    </source>
</evidence>
<dbReference type="PROSITE" id="PS50011">
    <property type="entry name" value="PROTEIN_KINASE_DOM"/>
    <property type="match status" value="1"/>
</dbReference>
<evidence type="ECO:0000313" key="5">
    <source>
        <dbReference type="EMBL" id="QHT15457.1"/>
    </source>
</evidence>
<reference evidence="5" key="1">
    <citation type="journal article" date="2020" name="Nature">
        <title>Giant virus diversity and host interactions through global metagenomics.</title>
        <authorList>
            <person name="Schulz F."/>
            <person name="Roux S."/>
            <person name="Paez-Espino D."/>
            <person name="Jungbluth S."/>
            <person name="Walsh D.A."/>
            <person name="Denef V.J."/>
            <person name="McMahon K.D."/>
            <person name="Konstantinidis K.T."/>
            <person name="Eloe-Fadrosh E.A."/>
            <person name="Kyrpides N.C."/>
            <person name="Woyke T."/>
        </authorList>
    </citation>
    <scope>NUCLEOTIDE SEQUENCE</scope>
    <source>
        <strain evidence="5">GVMAG-M-3300023174-176</strain>
    </source>
</reference>
<sequence length="659" mass="72790">MVSTRKSRSKSGSGSRSKSKSKSKAPVLASSSSAAADAIADAVALASSSSSSSSAAKPVDLEESVVEPNTGNAITAIVEAIPLNVAVPTKTRKLLSVANIKSRRTLKELGKGTFGRVNEEKVMSRGISVATKYPLREDLIQENITEIATIKYLEGLPHVSQFLGTANQNTIGTCVVFPCMIMEAAKNNLGKLVYPNWDYTFKTVIGVLKGYDTLHSAYIVHRDTKPGNMLMSTTDEVLITDFGTCRYTPPNMPPCQDGYTGTYWYSAPELLIKKYMKVRSPIRSAGLYAADAWSVGTALYQIVVGTPLFTDADARGLFDSIKHHPLKDKTALHVLINMYSKLGTPVEKDGEMFVADNAFTKQAITSLSARTKEVYAGATLDQNPKAVYIRVVNRAKFKTNDKQLRLVATIIQRLLDYNPETRLTIRGALKLLLRAGYIKTDDLAPKYDKDIFDQYMLPARLMASETALASSSSASTVPSWAITRSAVVATITWLYSFKWPLAADSIYFVFDRALLILMATLRHLHHKITKNNIDIIGLVSVVMAAYMFDSTGIGLSLEKAISMRSNIKHRYSTLYKYVKEIVLTDIQFYGTTFYDLLIQEVKPKRANDINALCYRYCLYSDFLSKAKPAQVTEFLLEFGKGEKDATKNNLVTGFAEYIA</sequence>
<keyword evidence="2" id="KW-0067">ATP-binding</keyword>
<dbReference type="GO" id="GO:0004672">
    <property type="term" value="F:protein kinase activity"/>
    <property type="evidence" value="ECO:0007669"/>
    <property type="project" value="InterPro"/>
</dbReference>
<dbReference type="CDD" id="cd00180">
    <property type="entry name" value="PKc"/>
    <property type="match status" value="1"/>
</dbReference>
<name>A0A6C0DG09_9ZZZZ</name>
<dbReference type="PANTHER" id="PTHR24055">
    <property type="entry name" value="MITOGEN-ACTIVATED PROTEIN KINASE"/>
    <property type="match status" value="1"/>
</dbReference>
<protein>
    <recommendedName>
        <fullName evidence="4">Protein kinase domain-containing protein</fullName>
    </recommendedName>
</protein>
<organism evidence="5">
    <name type="scientific">viral metagenome</name>
    <dbReference type="NCBI Taxonomy" id="1070528"/>
    <lineage>
        <taxon>unclassified sequences</taxon>
        <taxon>metagenomes</taxon>
        <taxon>organismal metagenomes</taxon>
    </lineage>
</organism>
<dbReference type="SUPFAM" id="SSF56112">
    <property type="entry name" value="Protein kinase-like (PK-like)"/>
    <property type="match status" value="1"/>
</dbReference>
<dbReference type="EMBL" id="MN739613">
    <property type="protein sequence ID" value="QHT15457.1"/>
    <property type="molecule type" value="Genomic_DNA"/>
</dbReference>